<evidence type="ECO:0000256" key="8">
    <source>
        <dbReference type="SAM" id="Phobius"/>
    </source>
</evidence>
<dbReference type="EMBL" id="BAAAFI010000007">
    <property type="protein sequence ID" value="GAA0878717.1"/>
    <property type="molecule type" value="Genomic_DNA"/>
</dbReference>
<name>A0ABN1MZ91_9BACT</name>
<keyword evidence="11" id="KW-1185">Reference proteome</keyword>
<feature type="transmembrane region" description="Helical" evidence="8">
    <location>
        <begin position="169"/>
        <end position="189"/>
    </location>
</feature>
<organism evidence="10 11">
    <name type="scientific">Algoriphagus jejuensis</name>
    <dbReference type="NCBI Taxonomy" id="419934"/>
    <lineage>
        <taxon>Bacteria</taxon>
        <taxon>Pseudomonadati</taxon>
        <taxon>Bacteroidota</taxon>
        <taxon>Cytophagia</taxon>
        <taxon>Cytophagales</taxon>
        <taxon>Cyclobacteriaceae</taxon>
        <taxon>Algoriphagus</taxon>
    </lineage>
</organism>
<keyword evidence="2" id="KW-1003">Cell membrane</keyword>
<keyword evidence="6" id="KW-0051">Antiviral defense</keyword>
<gene>
    <name evidence="10" type="ORF">GCM10009119_16850</name>
</gene>
<comment type="subcellular location">
    <subcellularLocation>
        <location evidence="1">Cell membrane</location>
    </subcellularLocation>
</comment>
<feature type="transmembrane region" description="Helical" evidence="8">
    <location>
        <begin position="43"/>
        <end position="61"/>
    </location>
</feature>
<evidence type="ECO:0000313" key="10">
    <source>
        <dbReference type="EMBL" id="GAA0878717.1"/>
    </source>
</evidence>
<keyword evidence="3 8" id="KW-0812">Transmembrane</keyword>
<feature type="domain" description="Pycsar effector protein" evidence="9">
    <location>
        <begin position="27"/>
        <end position="188"/>
    </location>
</feature>
<proteinExistence type="predicted"/>
<accession>A0ABN1MZ91</accession>
<evidence type="ECO:0000256" key="7">
    <source>
        <dbReference type="ARBA" id="ARBA00023136"/>
    </source>
</evidence>
<dbReference type="Proteomes" id="UP001500469">
    <property type="component" value="Unassembled WGS sequence"/>
</dbReference>
<keyword evidence="5 8" id="KW-1133">Transmembrane helix</keyword>
<comment type="caution">
    <text evidence="10">The sequence shown here is derived from an EMBL/GenBank/DDBJ whole genome shotgun (WGS) entry which is preliminary data.</text>
</comment>
<evidence type="ECO:0000259" key="9">
    <source>
        <dbReference type="Pfam" id="PF18967"/>
    </source>
</evidence>
<feature type="transmembrane region" description="Helical" evidence="8">
    <location>
        <begin position="73"/>
        <end position="94"/>
    </location>
</feature>
<sequence length="190" mass="21188">MEPPITQHKKEKDKTQREKQTYFRVAFKNNCNLLQIADNKANIIITINSLVISSTIAVLGYGTVSHRLEIDSILTIGPVLLFLGVILASTMLAVQAAKPSIIGKEGSEGAKPKSSLLFFGESAKYTMENYLTETHQILGDKASIMDHMAISLYYQGKVLNRKYKLIRRAYEVFLLGLSVGILIFIGFLVY</sequence>
<dbReference type="RefSeq" id="WP_343850371.1">
    <property type="nucleotide sequence ID" value="NZ_BAAAFI010000007.1"/>
</dbReference>
<keyword evidence="7 8" id="KW-0472">Membrane</keyword>
<evidence type="ECO:0000256" key="2">
    <source>
        <dbReference type="ARBA" id="ARBA00022475"/>
    </source>
</evidence>
<dbReference type="Pfam" id="PF18967">
    <property type="entry name" value="PycTM"/>
    <property type="match status" value="1"/>
</dbReference>
<reference evidence="11" key="1">
    <citation type="journal article" date="2019" name="Int. J. Syst. Evol. Microbiol.">
        <title>The Global Catalogue of Microorganisms (GCM) 10K type strain sequencing project: providing services to taxonomists for standard genome sequencing and annotation.</title>
        <authorList>
            <consortium name="The Broad Institute Genomics Platform"/>
            <consortium name="The Broad Institute Genome Sequencing Center for Infectious Disease"/>
            <person name="Wu L."/>
            <person name="Ma J."/>
        </authorList>
    </citation>
    <scope>NUCLEOTIDE SEQUENCE [LARGE SCALE GENOMIC DNA]</scope>
    <source>
        <strain evidence="11">JCM 16112</strain>
    </source>
</reference>
<evidence type="ECO:0000256" key="4">
    <source>
        <dbReference type="ARBA" id="ARBA00022741"/>
    </source>
</evidence>
<evidence type="ECO:0000256" key="1">
    <source>
        <dbReference type="ARBA" id="ARBA00004236"/>
    </source>
</evidence>
<evidence type="ECO:0000256" key="5">
    <source>
        <dbReference type="ARBA" id="ARBA00022989"/>
    </source>
</evidence>
<evidence type="ECO:0000256" key="3">
    <source>
        <dbReference type="ARBA" id="ARBA00022692"/>
    </source>
</evidence>
<evidence type="ECO:0000256" key="6">
    <source>
        <dbReference type="ARBA" id="ARBA00023118"/>
    </source>
</evidence>
<keyword evidence="4" id="KW-0547">Nucleotide-binding</keyword>
<dbReference type="InterPro" id="IPR043760">
    <property type="entry name" value="PycTM_dom"/>
</dbReference>
<protein>
    <recommendedName>
        <fullName evidence="9">Pycsar effector protein domain-containing protein</fullName>
    </recommendedName>
</protein>
<evidence type="ECO:0000313" key="11">
    <source>
        <dbReference type="Proteomes" id="UP001500469"/>
    </source>
</evidence>